<evidence type="ECO:0000313" key="4">
    <source>
        <dbReference type="Proteomes" id="UP001595075"/>
    </source>
</evidence>
<accession>A0ABR4CSI2</accession>
<keyword evidence="2" id="KW-0472">Membrane</keyword>
<reference evidence="3 4" key="1">
    <citation type="journal article" date="2024" name="Commun. Biol.">
        <title>Comparative genomic analysis of thermophilic fungi reveals convergent evolutionary adaptations and gene losses.</title>
        <authorList>
            <person name="Steindorff A.S."/>
            <person name="Aguilar-Pontes M.V."/>
            <person name="Robinson A.J."/>
            <person name="Andreopoulos B."/>
            <person name="LaButti K."/>
            <person name="Kuo A."/>
            <person name="Mondo S."/>
            <person name="Riley R."/>
            <person name="Otillar R."/>
            <person name="Haridas S."/>
            <person name="Lipzen A."/>
            <person name="Grimwood J."/>
            <person name="Schmutz J."/>
            <person name="Clum A."/>
            <person name="Reid I.D."/>
            <person name="Moisan M.C."/>
            <person name="Butler G."/>
            <person name="Nguyen T.T.M."/>
            <person name="Dewar K."/>
            <person name="Conant G."/>
            <person name="Drula E."/>
            <person name="Henrissat B."/>
            <person name="Hansel C."/>
            <person name="Singer S."/>
            <person name="Hutchinson M.I."/>
            <person name="de Vries R.P."/>
            <person name="Natvig D.O."/>
            <person name="Powell A.J."/>
            <person name="Tsang A."/>
            <person name="Grigoriev I.V."/>
        </authorList>
    </citation>
    <scope>NUCLEOTIDE SEQUENCE [LARGE SCALE GENOMIC DNA]</scope>
    <source>
        <strain evidence="3 4">CBS 494.80</strain>
    </source>
</reference>
<feature type="compositionally biased region" description="Polar residues" evidence="1">
    <location>
        <begin position="236"/>
        <end position="249"/>
    </location>
</feature>
<evidence type="ECO:0000256" key="1">
    <source>
        <dbReference type="SAM" id="MobiDB-lite"/>
    </source>
</evidence>
<organism evidence="3 4">
    <name type="scientific">Oculimacula yallundae</name>
    <dbReference type="NCBI Taxonomy" id="86028"/>
    <lineage>
        <taxon>Eukaryota</taxon>
        <taxon>Fungi</taxon>
        <taxon>Dikarya</taxon>
        <taxon>Ascomycota</taxon>
        <taxon>Pezizomycotina</taxon>
        <taxon>Leotiomycetes</taxon>
        <taxon>Helotiales</taxon>
        <taxon>Ploettnerulaceae</taxon>
        <taxon>Oculimacula</taxon>
    </lineage>
</organism>
<proteinExistence type="predicted"/>
<evidence type="ECO:0000256" key="2">
    <source>
        <dbReference type="SAM" id="Phobius"/>
    </source>
</evidence>
<protein>
    <submittedName>
        <fullName evidence="3">Uncharacterized protein</fullName>
    </submittedName>
</protein>
<dbReference type="Proteomes" id="UP001595075">
    <property type="component" value="Unassembled WGS sequence"/>
</dbReference>
<dbReference type="EMBL" id="JAZHXI010000004">
    <property type="protein sequence ID" value="KAL2072034.1"/>
    <property type="molecule type" value="Genomic_DNA"/>
</dbReference>
<feature type="region of interest" description="Disordered" evidence="1">
    <location>
        <begin position="209"/>
        <end position="249"/>
    </location>
</feature>
<evidence type="ECO:0000313" key="3">
    <source>
        <dbReference type="EMBL" id="KAL2072034.1"/>
    </source>
</evidence>
<comment type="caution">
    <text evidence="3">The sequence shown here is derived from an EMBL/GenBank/DDBJ whole genome shotgun (WGS) entry which is preliminary data.</text>
</comment>
<keyword evidence="2" id="KW-1133">Transmembrane helix</keyword>
<keyword evidence="2" id="KW-0812">Transmembrane</keyword>
<keyword evidence="4" id="KW-1185">Reference proteome</keyword>
<gene>
    <name evidence="3" type="ORF">VTL71DRAFT_11377</name>
</gene>
<name>A0ABR4CSI2_9HELO</name>
<sequence>MSNSSACWLPDGRTNSPPGRFVPCDPSAPNSACCAVGESCMGNGLCISDNGLIYRGGCTDRTYKDTACPTHCVDSSGKNAGNQVNFEFMKPCGTNGGDQDSGKLVWVCGLNNNCSDSSLIFALEIGAVRQLNITGNITATSTPSSIANSTQCPTQTPASSNLDLITKDDCSASKTAIGAGIGVPLGVLLVMALLWAFWERRKRSRIQHTGEKSWGGNTIQYEAAPVEAPNNERTSELPTKSQQTRTELA</sequence>
<feature type="transmembrane region" description="Helical" evidence="2">
    <location>
        <begin position="176"/>
        <end position="198"/>
    </location>
</feature>